<name>A0A3S1AXS7_9BACT</name>
<keyword evidence="4" id="KW-1185">Reference proteome</keyword>
<proteinExistence type="predicted"/>
<reference evidence="3" key="1">
    <citation type="submission" date="2020-05" db="EMBL/GenBank/DDBJ databases">
        <title>Chitinophaga laudate sp. nov., isolated from a tropical peat swamp.</title>
        <authorList>
            <person name="Goh C.B.S."/>
            <person name="Lee M.S."/>
            <person name="Parimannan S."/>
            <person name="Pasbakhsh P."/>
            <person name="Yule C.M."/>
            <person name="Rajandas H."/>
            <person name="Loke S."/>
            <person name="Croft L."/>
            <person name="Tan J.B.L."/>
        </authorList>
    </citation>
    <scope>NUCLEOTIDE SEQUENCE</scope>
    <source>
        <strain evidence="3">Mgbs1</strain>
    </source>
</reference>
<dbReference type="Proteomes" id="UP000281028">
    <property type="component" value="Unassembled WGS sequence"/>
</dbReference>
<dbReference type="RefSeq" id="WP_127043783.1">
    <property type="nucleotide sequence ID" value="NZ_JAABOK010000005.1"/>
</dbReference>
<sequence>MHTRKFLTLTVIACSLFLTNARAQKLKNFLDNSDSSFTWLGVDFTQARLIGDAGANTADAVDRHFAGINQVVVNEPKKYDVPGNLHHEKVTYDISLVNKRNAAINKDNIKTDNVSDGSRLKPEDISTLVKGFDFGGKSGIGALVVMEGLNKTANEASMYITLIDMDRRRVLLTERYTGKAKGFGFRNYWAYSVYKALEDFDDDYKKLKEKYADAKDPVEETPKKEGKTAIAQDGAKAAKKPKKKS</sequence>
<accession>A0A3S1AXS7</accession>
<dbReference type="OrthoDB" id="1003359at2"/>
<feature type="compositionally biased region" description="Basic and acidic residues" evidence="1">
    <location>
        <begin position="212"/>
        <end position="227"/>
    </location>
</feature>
<protein>
    <submittedName>
        <fullName evidence="3">Uncharacterized protein</fullName>
    </submittedName>
</protein>
<evidence type="ECO:0000256" key="2">
    <source>
        <dbReference type="SAM" id="SignalP"/>
    </source>
</evidence>
<evidence type="ECO:0000256" key="1">
    <source>
        <dbReference type="SAM" id="MobiDB-lite"/>
    </source>
</evidence>
<comment type="caution">
    <text evidence="3">The sequence shown here is derived from an EMBL/GenBank/DDBJ whole genome shotgun (WGS) entry which is preliminary data.</text>
</comment>
<feature type="signal peptide" evidence="2">
    <location>
        <begin position="1"/>
        <end position="23"/>
    </location>
</feature>
<dbReference type="EMBL" id="RIAR02000001">
    <property type="protein sequence ID" value="NSL90448.1"/>
    <property type="molecule type" value="Genomic_DNA"/>
</dbReference>
<organism evidence="3 4">
    <name type="scientific">Chitinophaga solisilvae</name>
    <dbReference type="NCBI Taxonomy" id="1233460"/>
    <lineage>
        <taxon>Bacteria</taxon>
        <taxon>Pseudomonadati</taxon>
        <taxon>Bacteroidota</taxon>
        <taxon>Chitinophagia</taxon>
        <taxon>Chitinophagales</taxon>
        <taxon>Chitinophagaceae</taxon>
        <taxon>Chitinophaga</taxon>
    </lineage>
</organism>
<feature type="region of interest" description="Disordered" evidence="1">
    <location>
        <begin position="212"/>
        <end position="245"/>
    </location>
</feature>
<keyword evidence="2" id="KW-0732">Signal</keyword>
<evidence type="ECO:0000313" key="3">
    <source>
        <dbReference type="EMBL" id="NSL90448.1"/>
    </source>
</evidence>
<feature type="chain" id="PRO_5043646829" evidence="2">
    <location>
        <begin position="24"/>
        <end position="245"/>
    </location>
</feature>
<gene>
    <name evidence="3" type="ORF">ECE50_026735</name>
</gene>
<evidence type="ECO:0000313" key="4">
    <source>
        <dbReference type="Proteomes" id="UP000281028"/>
    </source>
</evidence>
<dbReference type="AlphaFoldDB" id="A0A3S1AXS7"/>